<protein>
    <submittedName>
        <fullName evidence="2">Uncharacterized protein</fullName>
    </submittedName>
</protein>
<evidence type="ECO:0000313" key="2">
    <source>
        <dbReference type="EMBL" id="HIX52516.1"/>
    </source>
</evidence>
<dbReference type="AlphaFoldDB" id="A0A9D1W4U3"/>
<keyword evidence="1" id="KW-1133">Transmembrane helix</keyword>
<keyword evidence="1" id="KW-0472">Membrane</keyword>
<feature type="transmembrane region" description="Helical" evidence="1">
    <location>
        <begin position="16"/>
        <end position="37"/>
    </location>
</feature>
<evidence type="ECO:0000256" key="1">
    <source>
        <dbReference type="SAM" id="Phobius"/>
    </source>
</evidence>
<accession>A0A9D1W4U3</accession>
<gene>
    <name evidence="2" type="ORF">IAA28_06905</name>
</gene>
<reference evidence="2" key="2">
    <citation type="submission" date="2021-04" db="EMBL/GenBank/DDBJ databases">
        <authorList>
            <person name="Gilroy R."/>
        </authorList>
    </citation>
    <scope>NUCLEOTIDE SEQUENCE</scope>
    <source>
        <strain evidence="2">ChiGjej4B4-12881</strain>
    </source>
</reference>
<dbReference type="EMBL" id="DXEU01000118">
    <property type="protein sequence ID" value="HIX52516.1"/>
    <property type="molecule type" value="Genomic_DNA"/>
</dbReference>
<reference evidence="2" key="1">
    <citation type="journal article" date="2021" name="PeerJ">
        <title>Extensive microbial diversity within the chicken gut microbiome revealed by metagenomics and culture.</title>
        <authorList>
            <person name="Gilroy R."/>
            <person name="Ravi A."/>
            <person name="Getino M."/>
            <person name="Pursley I."/>
            <person name="Horton D.L."/>
            <person name="Alikhan N.F."/>
            <person name="Baker D."/>
            <person name="Gharbi K."/>
            <person name="Hall N."/>
            <person name="Watson M."/>
            <person name="Adriaenssens E.M."/>
            <person name="Foster-Nyarko E."/>
            <person name="Jarju S."/>
            <person name="Secka A."/>
            <person name="Antonio M."/>
            <person name="Oren A."/>
            <person name="Chaudhuri R.R."/>
            <person name="La Ragione R."/>
            <person name="Hildebrand F."/>
            <person name="Pallen M.J."/>
        </authorList>
    </citation>
    <scope>NUCLEOTIDE SEQUENCE</scope>
    <source>
        <strain evidence="2">ChiGjej4B4-12881</strain>
    </source>
</reference>
<evidence type="ECO:0000313" key="3">
    <source>
        <dbReference type="Proteomes" id="UP000886780"/>
    </source>
</evidence>
<sequence>MLHIEPVKSKRSLPELFLSAILLAAVLAIFLICVRAVSGRTEDEELSILENAIRRASVQCYAIEGRYPPSVEYLEEHYGIVVDSDKYAVFYDGFASNLMPDITVIPLDTEEEPS</sequence>
<dbReference type="Proteomes" id="UP000886780">
    <property type="component" value="Unassembled WGS sequence"/>
</dbReference>
<keyword evidence="1" id="KW-0812">Transmembrane</keyword>
<name>A0A9D1W4U3_9FIRM</name>
<organism evidence="2 3">
    <name type="scientific">Candidatus Lachnoclostridium stercoripullorum</name>
    <dbReference type="NCBI Taxonomy" id="2838635"/>
    <lineage>
        <taxon>Bacteria</taxon>
        <taxon>Bacillati</taxon>
        <taxon>Bacillota</taxon>
        <taxon>Clostridia</taxon>
        <taxon>Lachnospirales</taxon>
        <taxon>Lachnospiraceae</taxon>
    </lineage>
</organism>
<proteinExistence type="predicted"/>
<comment type="caution">
    <text evidence="2">The sequence shown here is derived from an EMBL/GenBank/DDBJ whole genome shotgun (WGS) entry which is preliminary data.</text>
</comment>